<dbReference type="GO" id="GO:0006950">
    <property type="term" value="P:response to stress"/>
    <property type="evidence" value="ECO:0007669"/>
    <property type="project" value="TreeGrafter"/>
</dbReference>
<dbReference type="HOGENOM" id="CLU_083287_15_2_11"/>
<dbReference type="STRING" id="1415166.NONO_c07990"/>
<feature type="domain" description="HTH marR-type" evidence="1">
    <location>
        <begin position="1"/>
        <end position="124"/>
    </location>
</feature>
<dbReference type="InterPro" id="IPR036388">
    <property type="entry name" value="WH-like_DNA-bd_sf"/>
</dbReference>
<dbReference type="PANTHER" id="PTHR33164:SF57">
    <property type="entry name" value="MARR-FAMILY TRANSCRIPTIONAL REGULATOR"/>
    <property type="match status" value="1"/>
</dbReference>
<dbReference type="EMBL" id="CP006850">
    <property type="protein sequence ID" value="AHH15607.1"/>
    <property type="molecule type" value="Genomic_DNA"/>
</dbReference>
<dbReference type="KEGG" id="nno:NONO_c07990"/>
<dbReference type="SMART" id="SM00347">
    <property type="entry name" value="HTH_MARR"/>
    <property type="match status" value="1"/>
</dbReference>
<dbReference type="GO" id="GO:0003700">
    <property type="term" value="F:DNA-binding transcription factor activity"/>
    <property type="evidence" value="ECO:0007669"/>
    <property type="project" value="InterPro"/>
</dbReference>
<evidence type="ECO:0000259" key="1">
    <source>
        <dbReference type="PROSITE" id="PS50995"/>
    </source>
</evidence>
<dbReference type="Gene3D" id="1.10.10.10">
    <property type="entry name" value="Winged helix-like DNA-binding domain superfamily/Winged helix DNA-binding domain"/>
    <property type="match status" value="1"/>
</dbReference>
<dbReference type="InterPro" id="IPR039422">
    <property type="entry name" value="MarR/SlyA-like"/>
</dbReference>
<evidence type="ECO:0000313" key="2">
    <source>
        <dbReference type="EMBL" id="AHH15607.1"/>
    </source>
</evidence>
<keyword evidence="3" id="KW-1185">Reference proteome</keyword>
<dbReference type="SUPFAM" id="SSF46785">
    <property type="entry name" value="Winged helix' DNA-binding domain"/>
    <property type="match status" value="1"/>
</dbReference>
<accession>W5T8R5</accession>
<dbReference type="AlphaFoldDB" id="W5T8R5"/>
<dbReference type="Proteomes" id="UP000019150">
    <property type="component" value="Chromosome"/>
</dbReference>
<organism evidence="2 3">
    <name type="scientific">Nocardia nova SH22a</name>
    <dbReference type="NCBI Taxonomy" id="1415166"/>
    <lineage>
        <taxon>Bacteria</taxon>
        <taxon>Bacillati</taxon>
        <taxon>Actinomycetota</taxon>
        <taxon>Actinomycetes</taxon>
        <taxon>Mycobacteriales</taxon>
        <taxon>Nocardiaceae</taxon>
        <taxon>Nocardia</taxon>
    </lineage>
</organism>
<gene>
    <name evidence="2" type="ORF">NONO_c07990</name>
</gene>
<sequence>MVTIRRRQNRRTLAAAGEPSGQAFDVLDVVESLPQATVSAVATALGADQPRASRLIAAAVDGGYIERIADQHDGRRSQLVLTTAGQHVVAAAHRRRAEAFAEAMDDWTAGERAQFAALLTRFVDRLPGQPLT</sequence>
<dbReference type="eggNOG" id="COG1846">
    <property type="taxonomic scope" value="Bacteria"/>
</dbReference>
<dbReference type="OrthoDB" id="7774677at2"/>
<dbReference type="PROSITE" id="PS50995">
    <property type="entry name" value="HTH_MARR_2"/>
    <property type="match status" value="1"/>
</dbReference>
<reference evidence="2 3" key="1">
    <citation type="journal article" date="2014" name="Appl. Environ. Microbiol.">
        <title>Insights into the Microbial Degradation of Rubber and Gutta-Percha by Analysis of the Complete Genome of Nocardia nova SH22a.</title>
        <authorList>
            <person name="Luo Q."/>
            <person name="Hiessl S."/>
            <person name="Poehlein A."/>
            <person name="Daniel R."/>
            <person name="Steinbuchel A."/>
        </authorList>
    </citation>
    <scope>NUCLEOTIDE SEQUENCE [LARGE SCALE GENOMIC DNA]</scope>
    <source>
        <strain evidence="2">SH22a</strain>
    </source>
</reference>
<name>W5T8R5_9NOCA</name>
<dbReference type="PRINTS" id="PR00598">
    <property type="entry name" value="HTHMARR"/>
</dbReference>
<protein>
    <submittedName>
        <fullName evidence="2">Putative transcriptional regulator, MarR family</fullName>
    </submittedName>
</protein>
<dbReference type="InterPro" id="IPR000835">
    <property type="entry name" value="HTH_MarR-typ"/>
</dbReference>
<proteinExistence type="predicted"/>
<dbReference type="Pfam" id="PF12802">
    <property type="entry name" value="MarR_2"/>
    <property type="match status" value="1"/>
</dbReference>
<dbReference type="PANTHER" id="PTHR33164">
    <property type="entry name" value="TRANSCRIPTIONAL REGULATOR, MARR FAMILY"/>
    <property type="match status" value="1"/>
</dbReference>
<evidence type="ECO:0000313" key="3">
    <source>
        <dbReference type="Proteomes" id="UP000019150"/>
    </source>
</evidence>
<dbReference type="PATRIC" id="fig|1415166.3.peg.809"/>
<dbReference type="InterPro" id="IPR036390">
    <property type="entry name" value="WH_DNA-bd_sf"/>
</dbReference>